<proteinExistence type="predicted"/>
<evidence type="ECO:0000313" key="2">
    <source>
        <dbReference type="EMBL" id="TDY65218.1"/>
    </source>
</evidence>
<organism evidence="2 3">
    <name type="scientific">Aminivibrio pyruvatiphilus</name>
    <dbReference type="NCBI Taxonomy" id="1005740"/>
    <lineage>
        <taxon>Bacteria</taxon>
        <taxon>Thermotogati</taxon>
        <taxon>Synergistota</taxon>
        <taxon>Synergistia</taxon>
        <taxon>Synergistales</taxon>
        <taxon>Aminobacteriaceae</taxon>
        <taxon>Aminivibrio</taxon>
    </lineage>
</organism>
<dbReference type="InterPro" id="IPR010187">
    <property type="entry name" value="Various_sel_PB"/>
</dbReference>
<comment type="caution">
    <text evidence="2">The sequence shown here is derived from an EMBL/GenBank/DDBJ whole genome shotgun (WGS) entry which is preliminary data.</text>
</comment>
<keyword evidence="1" id="KW-0560">Oxidoreductase</keyword>
<dbReference type="EMBL" id="SORI01000001">
    <property type="protein sequence ID" value="TDY65218.1"/>
    <property type="molecule type" value="Genomic_DNA"/>
</dbReference>
<evidence type="ECO:0000313" key="3">
    <source>
        <dbReference type="Proteomes" id="UP000295066"/>
    </source>
</evidence>
<accession>A0A4R8MJJ7</accession>
<dbReference type="AlphaFoldDB" id="A0A4R8MJJ7"/>
<gene>
    <name evidence="2" type="ORF">C8D99_101369</name>
</gene>
<protein>
    <submittedName>
        <fullName evidence="2">Glycine reductase</fullName>
    </submittedName>
</protein>
<name>A0A4R8MJJ7_9BACT</name>
<dbReference type="Pfam" id="PF07355">
    <property type="entry name" value="GRDB"/>
    <property type="match status" value="1"/>
</dbReference>
<sequence>MSYRIIHYINQFYAGIGGEEKADVTPEIREGVVGPGMALKAALGTDAEIVATVVCGDSYFASNMEKASAEILDMMKKYKPDAVVAGPAFNAGRYGTACGALCEAVVKQLGIPAVSGMYPENPGVEMYKKSFYIVETPDSAAGMRKAVPAMAGLVLKLLKGEHIGTPAEEGYIERGVRKNKFYDKLAAERAVDMFTAKLKGEPFVTEYPMPVFDRVAPNPAVKDMKNAVIALVTSGGICPKGNPDHIEASSASKFGEYDITGVMDLTSDGYCTAHGGYDATYADQDADRVLPVDVLRDMEKAGVFKKLHNKFYTTVGNGTAVASSKRFAEEIARRLIADGVTAVILTST</sequence>
<dbReference type="NCBIfam" id="TIGR01918">
    <property type="entry name" value="various_sel_PB"/>
    <property type="match status" value="1"/>
</dbReference>
<evidence type="ECO:0000256" key="1">
    <source>
        <dbReference type="ARBA" id="ARBA00023002"/>
    </source>
</evidence>
<keyword evidence="3" id="KW-1185">Reference proteome</keyword>
<reference evidence="2 3" key="1">
    <citation type="submission" date="2019-03" db="EMBL/GenBank/DDBJ databases">
        <title>Genomic Encyclopedia of Type Strains, Phase IV (KMG-IV): sequencing the most valuable type-strain genomes for metagenomic binning, comparative biology and taxonomic classification.</title>
        <authorList>
            <person name="Goeker M."/>
        </authorList>
    </citation>
    <scope>NUCLEOTIDE SEQUENCE [LARGE SCALE GENOMIC DNA]</scope>
    <source>
        <strain evidence="2 3">DSM 25964</strain>
    </source>
</reference>
<dbReference type="Proteomes" id="UP000295066">
    <property type="component" value="Unassembled WGS sequence"/>
</dbReference>
<dbReference type="GO" id="GO:0050485">
    <property type="term" value="F:oxidoreductase activity, acting on X-H and Y-H to form an X-Y bond, with a disulfide as acceptor"/>
    <property type="evidence" value="ECO:0007669"/>
    <property type="project" value="InterPro"/>
</dbReference>